<accession>A0A2P6VED8</accession>
<sequence>MTSVSTRTVSTPQGATTVVIVDGIEYRFPGVSGVSVANVNGRVTINGQPIESFNPAGGGGGADDVEPAIPAGHPPRLGQATSTASASTRVVAQGGGGGGARGVN</sequence>
<name>A0A2P6VED8_9CHLO</name>
<feature type="compositionally biased region" description="Polar residues" evidence="1">
    <location>
        <begin position="79"/>
        <end position="88"/>
    </location>
</feature>
<evidence type="ECO:0000313" key="3">
    <source>
        <dbReference type="Proteomes" id="UP000239649"/>
    </source>
</evidence>
<reference evidence="2 3" key="1">
    <citation type="journal article" date="2018" name="Plant J.">
        <title>Genome sequences of Chlorella sorokiniana UTEX 1602 and Micractinium conductrix SAG 241.80: implications to maltose excretion by a green alga.</title>
        <authorList>
            <person name="Arriola M.B."/>
            <person name="Velmurugan N."/>
            <person name="Zhang Y."/>
            <person name="Plunkett M.H."/>
            <person name="Hondzo H."/>
            <person name="Barney B.M."/>
        </authorList>
    </citation>
    <scope>NUCLEOTIDE SEQUENCE [LARGE SCALE GENOMIC DNA]</scope>
    <source>
        <strain evidence="2 3">SAG 241.80</strain>
    </source>
</reference>
<feature type="region of interest" description="Disordered" evidence="1">
    <location>
        <begin position="47"/>
        <end position="104"/>
    </location>
</feature>
<dbReference type="Proteomes" id="UP000239649">
    <property type="component" value="Unassembled WGS sequence"/>
</dbReference>
<organism evidence="2 3">
    <name type="scientific">Micractinium conductrix</name>
    <dbReference type="NCBI Taxonomy" id="554055"/>
    <lineage>
        <taxon>Eukaryota</taxon>
        <taxon>Viridiplantae</taxon>
        <taxon>Chlorophyta</taxon>
        <taxon>core chlorophytes</taxon>
        <taxon>Trebouxiophyceae</taxon>
        <taxon>Chlorellales</taxon>
        <taxon>Chlorellaceae</taxon>
        <taxon>Chlorella clade</taxon>
        <taxon>Micractinium</taxon>
    </lineage>
</organism>
<evidence type="ECO:0000313" key="2">
    <source>
        <dbReference type="EMBL" id="PSC72456.1"/>
    </source>
</evidence>
<gene>
    <name evidence="2" type="ORF">C2E20_4185</name>
</gene>
<protein>
    <submittedName>
        <fullName evidence="2">ABC transporter</fullName>
    </submittedName>
</protein>
<keyword evidence="3" id="KW-1185">Reference proteome</keyword>
<comment type="caution">
    <text evidence="2">The sequence shown here is derived from an EMBL/GenBank/DDBJ whole genome shotgun (WGS) entry which is preliminary data.</text>
</comment>
<dbReference type="AlphaFoldDB" id="A0A2P6VED8"/>
<dbReference type="EMBL" id="LHPF02000010">
    <property type="protein sequence ID" value="PSC72456.1"/>
    <property type="molecule type" value="Genomic_DNA"/>
</dbReference>
<evidence type="ECO:0000256" key="1">
    <source>
        <dbReference type="SAM" id="MobiDB-lite"/>
    </source>
</evidence>
<proteinExistence type="predicted"/>
<feature type="compositionally biased region" description="Gly residues" evidence="1">
    <location>
        <begin position="93"/>
        <end position="104"/>
    </location>
</feature>